<name>A0A934PAB9_9STRE</name>
<keyword evidence="7 15" id="KW-0418">Kinase</keyword>
<keyword evidence="9 12" id="KW-1133">Transmembrane helix</keyword>
<evidence type="ECO:0000313" key="15">
    <source>
        <dbReference type="EMBL" id="MBJ8350002.1"/>
    </source>
</evidence>
<gene>
    <name evidence="15" type="ORF">JHK64_05080</name>
</gene>
<evidence type="ECO:0000256" key="6">
    <source>
        <dbReference type="ARBA" id="ARBA00022741"/>
    </source>
</evidence>
<dbReference type="Gene3D" id="6.10.340.10">
    <property type="match status" value="1"/>
</dbReference>
<comment type="caution">
    <text evidence="15">The sequence shown here is derived from an EMBL/GenBank/DDBJ whole genome shotgun (WGS) entry which is preliminary data.</text>
</comment>
<keyword evidence="10" id="KW-0902">Two-component regulatory system</keyword>
<dbReference type="GO" id="GO:0005524">
    <property type="term" value="F:ATP binding"/>
    <property type="evidence" value="ECO:0007669"/>
    <property type="project" value="UniProtKB-KW"/>
</dbReference>
<evidence type="ECO:0000256" key="4">
    <source>
        <dbReference type="ARBA" id="ARBA00022679"/>
    </source>
</evidence>
<accession>A0A934PAB9</accession>
<evidence type="ECO:0000256" key="3">
    <source>
        <dbReference type="ARBA" id="ARBA00022553"/>
    </source>
</evidence>
<keyword evidence="6" id="KW-0547">Nucleotide-binding</keyword>
<reference evidence="15 16" key="1">
    <citation type="journal article" date="2021" name="Int. J. Syst. Evol. Microbiol.">
        <title>Streptococcus vicugnae sp. nov., isolated from faeces of alpacas (Vicugna pacos) and cattle (Bos taurus), Streptococcus zalophi sp. nov., and Streptococcus pacificus sp. nov., isolated from respiratory tract of California sea lions (Zalophus californianus).</title>
        <authorList>
            <person name="Volokhov D.V."/>
            <person name="Zagorodnyaya T.A."/>
            <person name="Shen Z."/>
            <person name="Blom J."/>
            <person name="Furtak V.A."/>
            <person name="Eisenberg T."/>
            <person name="Fan P."/>
            <person name="Jeong K.C."/>
            <person name="Gao Y."/>
            <person name="Zhang S."/>
            <person name="Amselle M."/>
        </authorList>
    </citation>
    <scope>NUCLEOTIDE SEQUENCE [LARGE SCALE GENOMIC DNA]</scope>
    <source>
        <strain evidence="16">CSL7508-lung</strain>
    </source>
</reference>
<dbReference type="EMBL" id="JAENBP010000005">
    <property type="protein sequence ID" value="MBJ8350002.1"/>
    <property type="molecule type" value="Genomic_DNA"/>
</dbReference>
<dbReference type="Pfam" id="PF06580">
    <property type="entry name" value="His_kinase"/>
    <property type="match status" value="1"/>
</dbReference>
<comment type="subcellular location">
    <subcellularLocation>
        <location evidence="1">Cell membrane</location>
        <topology evidence="1">Multi-pass membrane protein</topology>
    </subcellularLocation>
</comment>
<proteinExistence type="predicted"/>
<organism evidence="15 16">
    <name type="scientific">Streptococcus zalophi</name>
    <dbReference type="NCBI Taxonomy" id="640031"/>
    <lineage>
        <taxon>Bacteria</taxon>
        <taxon>Bacillati</taxon>
        <taxon>Bacillota</taxon>
        <taxon>Bacilli</taxon>
        <taxon>Lactobacillales</taxon>
        <taxon>Streptococcaceae</taxon>
        <taxon>Streptococcus</taxon>
    </lineage>
</organism>
<dbReference type="Proteomes" id="UP000644875">
    <property type="component" value="Unassembled WGS sequence"/>
</dbReference>
<keyword evidence="5 12" id="KW-0812">Transmembrane</keyword>
<keyword evidence="2" id="KW-1003">Cell membrane</keyword>
<evidence type="ECO:0000256" key="1">
    <source>
        <dbReference type="ARBA" id="ARBA00004651"/>
    </source>
</evidence>
<sequence length="560" mass="64517">MALPVEKKEIVPFRDKLRAEMGHSFKKIALVIGLSYLFILTFFILLLQYSQLMQGKRMVQSYFEEIDATTSRVFEDLEAGNLDSFISGNISEREMFRQIYEETNQLPFRSTLAIYSADKELLLTTRLPNRDGLKDDAYVKIALNNLGRESLFKIMKDHQSNNYLIKLKAIYQENEIEGYLVLYIDSNDFKSSVESEAIQYVITDYFDNLFASNSSRYDAESLEKIDGASLSRLLSLRQGNLYLANKTLLNKDLYLYTYILVVPLTYLFAFTGLFATVIIFILFAASNRLSRKITLHSSDSIDILVSDLDLMMKGFKESVAVSTDDEFGYLADKINKMVETMQLLFEQTLQSEQEKARCERKLLEAQFNPHFLYNALEAIKILMYFDVKKAEQMILSLNRVLRYSVTSISDYGFLADDLAIIEDYLLVNQVRFEELTYTIDYPNHLSELTIPRLFLLPLVDNALKHGMKDRHALDIGLTVKEENGKILFTVADNGSGFSEDFLAVFADYIHTDDTHHGLINSYRRLVMLYPSTKIMIAKQEDKNLVTLSIERRGDVPINHR</sequence>
<dbReference type="RefSeq" id="WP_199567917.1">
    <property type="nucleotide sequence ID" value="NZ_JAENBP010000005.1"/>
</dbReference>
<evidence type="ECO:0000256" key="9">
    <source>
        <dbReference type="ARBA" id="ARBA00022989"/>
    </source>
</evidence>
<dbReference type="GO" id="GO:0005886">
    <property type="term" value="C:plasma membrane"/>
    <property type="evidence" value="ECO:0007669"/>
    <property type="project" value="UniProtKB-SubCell"/>
</dbReference>
<evidence type="ECO:0000256" key="8">
    <source>
        <dbReference type="ARBA" id="ARBA00022840"/>
    </source>
</evidence>
<dbReference type="InterPro" id="IPR003594">
    <property type="entry name" value="HATPase_dom"/>
</dbReference>
<evidence type="ECO:0000259" key="14">
    <source>
        <dbReference type="Pfam" id="PF06580"/>
    </source>
</evidence>
<keyword evidence="3" id="KW-0597">Phosphoprotein</keyword>
<dbReference type="SUPFAM" id="SSF55874">
    <property type="entry name" value="ATPase domain of HSP90 chaperone/DNA topoisomerase II/histidine kinase"/>
    <property type="match status" value="1"/>
</dbReference>
<dbReference type="PANTHER" id="PTHR34220">
    <property type="entry name" value="SENSOR HISTIDINE KINASE YPDA"/>
    <property type="match status" value="1"/>
</dbReference>
<evidence type="ECO:0000313" key="16">
    <source>
        <dbReference type="Proteomes" id="UP000644875"/>
    </source>
</evidence>
<dbReference type="Gene3D" id="3.30.565.10">
    <property type="entry name" value="Histidine kinase-like ATPase, C-terminal domain"/>
    <property type="match status" value="1"/>
</dbReference>
<evidence type="ECO:0000256" key="7">
    <source>
        <dbReference type="ARBA" id="ARBA00022777"/>
    </source>
</evidence>
<feature type="domain" description="Signal transduction histidine kinase internal region" evidence="14">
    <location>
        <begin position="359"/>
        <end position="434"/>
    </location>
</feature>
<dbReference type="InterPro" id="IPR036890">
    <property type="entry name" value="HATPase_C_sf"/>
</dbReference>
<keyword evidence="11 12" id="KW-0472">Membrane</keyword>
<dbReference type="GO" id="GO:0000155">
    <property type="term" value="F:phosphorelay sensor kinase activity"/>
    <property type="evidence" value="ECO:0007669"/>
    <property type="project" value="InterPro"/>
</dbReference>
<evidence type="ECO:0000256" key="12">
    <source>
        <dbReference type="SAM" id="Phobius"/>
    </source>
</evidence>
<dbReference type="AlphaFoldDB" id="A0A934PAB9"/>
<keyword evidence="8" id="KW-0067">ATP-binding</keyword>
<feature type="transmembrane region" description="Helical" evidence="12">
    <location>
        <begin position="28"/>
        <end position="47"/>
    </location>
</feature>
<evidence type="ECO:0000256" key="2">
    <source>
        <dbReference type="ARBA" id="ARBA00022475"/>
    </source>
</evidence>
<feature type="domain" description="Histidine kinase/HSP90-like ATPase" evidence="13">
    <location>
        <begin position="455"/>
        <end position="522"/>
    </location>
</feature>
<evidence type="ECO:0000256" key="10">
    <source>
        <dbReference type="ARBA" id="ARBA00023012"/>
    </source>
</evidence>
<dbReference type="InterPro" id="IPR010559">
    <property type="entry name" value="Sig_transdc_His_kin_internal"/>
</dbReference>
<evidence type="ECO:0000256" key="11">
    <source>
        <dbReference type="ARBA" id="ARBA00023136"/>
    </source>
</evidence>
<evidence type="ECO:0000256" key="5">
    <source>
        <dbReference type="ARBA" id="ARBA00022692"/>
    </source>
</evidence>
<dbReference type="PANTHER" id="PTHR34220:SF11">
    <property type="entry name" value="SENSOR PROTEIN KINASE HPTS"/>
    <property type="match status" value="1"/>
</dbReference>
<dbReference type="InterPro" id="IPR050640">
    <property type="entry name" value="Bact_2-comp_sensor_kinase"/>
</dbReference>
<evidence type="ECO:0000259" key="13">
    <source>
        <dbReference type="Pfam" id="PF02518"/>
    </source>
</evidence>
<keyword evidence="16" id="KW-1185">Reference proteome</keyword>
<protein>
    <submittedName>
        <fullName evidence="15">Histidine kinase</fullName>
    </submittedName>
</protein>
<feature type="transmembrane region" description="Helical" evidence="12">
    <location>
        <begin position="255"/>
        <end position="285"/>
    </location>
</feature>
<keyword evidence="4" id="KW-0808">Transferase</keyword>
<dbReference type="Pfam" id="PF02518">
    <property type="entry name" value="HATPase_c"/>
    <property type="match status" value="1"/>
</dbReference>